<dbReference type="Gene3D" id="2.40.10.230">
    <property type="entry name" value="Probable tRNA pseudouridine synthase domain"/>
    <property type="match status" value="1"/>
</dbReference>
<feature type="compositionally biased region" description="Basic and acidic residues" evidence="9">
    <location>
        <begin position="40"/>
        <end position="49"/>
    </location>
</feature>
<comment type="similarity">
    <text evidence="2">Belongs to the NAF1 family.</text>
</comment>
<keyword evidence="11" id="KW-1185">Reference proteome</keyword>
<evidence type="ECO:0000256" key="4">
    <source>
        <dbReference type="ARBA" id="ARBA00022517"/>
    </source>
</evidence>
<evidence type="ECO:0000256" key="3">
    <source>
        <dbReference type="ARBA" id="ARBA00021438"/>
    </source>
</evidence>
<feature type="compositionally biased region" description="Polar residues" evidence="9">
    <location>
        <begin position="294"/>
        <end position="303"/>
    </location>
</feature>
<comment type="subcellular location">
    <subcellularLocation>
        <location evidence="1">Nucleus</location>
    </subcellularLocation>
</comment>
<dbReference type="SUPFAM" id="SSF50447">
    <property type="entry name" value="Translation proteins"/>
    <property type="match status" value="1"/>
</dbReference>
<dbReference type="InterPro" id="IPR007504">
    <property type="entry name" value="H/ACA_rnp_Gar1/Naf1"/>
</dbReference>
<dbReference type="InterPro" id="IPR038664">
    <property type="entry name" value="Gar1/Naf1_Cbf5-bd_sf"/>
</dbReference>
<feature type="compositionally biased region" description="Acidic residues" evidence="9">
    <location>
        <begin position="258"/>
        <end position="274"/>
    </location>
</feature>
<keyword evidence="6" id="KW-0597">Phosphoprotein</keyword>
<dbReference type="GO" id="GO:0006364">
    <property type="term" value="P:rRNA processing"/>
    <property type="evidence" value="ECO:0007669"/>
    <property type="project" value="UniProtKB-KW"/>
</dbReference>
<feature type="region of interest" description="Disordered" evidence="9">
    <location>
        <begin position="29"/>
        <end position="126"/>
    </location>
</feature>
<organism evidence="10 11">
    <name type="scientific">Lentinus tigrinus ALCF2SS1-6</name>
    <dbReference type="NCBI Taxonomy" id="1328759"/>
    <lineage>
        <taxon>Eukaryota</taxon>
        <taxon>Fungi</taxon>
        <taxon>Dikarya</taxon>
        <taxon>Basidiomycota</taxon>
        <taxon>Agaricomycotina</taxon>
        <taxon>Agaricomycetes</taxon>
        <taxon>Polyporales</taxon>
        <taxon>Polyporaceae</taxon>
        <taxon>Lentinus</taxon>
    </lineage>
</organism>
<evidence type="ECO:0000256" key="2">
    <source>
        <dbReference type="ARBA" id="ARBA00009801"/>
    </source>
</evidence>
<keyword evidence="5" id="KW-0698">rRNA processing</keyword>
<name>A0A5C2S0W8_9APHY</name>
<dbReference type="STRING" id="1328759.A0A5C2S0W8"/>
<keyword evidence="7" id="KW-0694">RNA-binding</keyword>
<evidence type="ECO:0000256" key="5">
    <source>
        <dbReference type="ARBA" id="ARBA00022552"/>
    </source>
</evidence>
<dbReference type="Proteomes" id="UP000313359">
    <property type="component" value="Unassembled WGS sequence"/>
</dbReference>
<feature type="region of interest" description="Disordered" evidence="9">
    <location>
        <begin position="532"/>
        <end position="559"/>
    </location>
</feature>
<dbReference type="GO" id="GO:0000493">
    <property type="term" value="P:box H/ACA snoRNP assembly"/>
    <property type="evidence" value="ECO:0007669"/>
    <property type="project" value="InterPro"/>
</dbReference>
<evidence type="ECO:0000256" key="8">
    <source>
        <dbReference type="ARBA" id="ARBA00023242"/>
    </source>
</evidence>
<evidence type="ECO:0000313" key="10">
    <source>
        <dbReference type="EMBL" id="RPD57085.1"/>
    </source>
</evidence>
<dbReference type="PANTHER" id="PTHR31633:SF1">
    <property type="entry name" value="H_ACA RIBONUCLEOPROTEIN COMPLEX NON-CORE SUBUNIT NAF1"/>
    <property type="match status" value="1"/>
</dbReference>
<feature type="region of interest" description="Disordered" evidence="9">
    <location>
        <begin position="252"/>
        <end position="435"/>
    </location>
</feature>
<keyword evidence="4" id="KW-0690">Ribosome biogenesis</keyword>
<gene>
    <name evidence="10" type="ORF">L227DRAFT_530836</name>
</gene>
<dbReference type="InterPro" id="IPR040309">
    <property type="entry name" value="Naf1"/>
</dbReference>
<evidence type="ECO:0000313" key="11">
    <source>
        <dbReference type="Proteomes" id="UP000313359"/>
    </source>
</evidence>
<dbReference type="InterPro" id="IPR009000">
    <property type="entry name" value="Transl_B-barrel_sf"/>
</dbReference>
<dbReference type="GO" id="GO:0003723">
    <property type="term" value="F:RNA binding"/>
    <property type="evidence" value="ECO:0007669"/>
    <property type="project" value="UniProtKB-KW"/>
</dbReference>
<accession>A0A5C2S0W8</accession>
<dbReference type="EMBL" id="ML122283">
    <property type="protein sequence ID" value="RPD57085.1"/>
    <property type="molecule type" value="Genomic_DNA"/>
</dbReference>
<sequence>MASAYSFAVPSAVPQDLQLIQDLIGDIPVPTTSKLSEASARSDPDHGTDSDTDSEQEVEAGILVDVGEGDVDTPSESTSDSDSSSDSEDEEDVSAARKARQKPVKADMDEDDDGEPAATSEAQLRTKNEVIEAEVIIPEVAEISPDQRLEKVGEIMNIVDKVVIVKGVASEVLNRGSEKALDSDTLLVFEDRKVFGYIFETFGPTSEPLYQVRFNQRYPLDPEKVQVGRPVFHVPTQSHYVFVQQLRHFKGSDASNVNDEEPADDELEFSDDEAEAAHKRALAQRREQSRARSVMSSRHSTPVPSRMRDQDMLDDPYGGTSSYAKPRPSNDMDLAAGPSRPAPIPYDDPYSDAYGTAPPEFVSEEEEDRKPPLSPSQASRGHGRGRGRGRGAPMRDVPYHREEHGGGRGRGRVRNDRGRGRGRGRGRADPDHTARALSPTSFAIARATGQYADGSAVSSVTNGGGGGWGYPQYPMQSFDFTFPYQFPQVQPHINPRFASHFAMPGMGMGMGYSGYGESAPYTQDASGYAVQGDASGGWNGDWGDIPQPPPGQGGSGFIG</sequence>
<dbReference type="PANTHER" id="PTHR31633">
    <property type="entry name" value="H/ACA RIBONUCLEOPROTEIN COMPLEX NON-CORE SUBUNIT NAF1"/>
    <property type="match status" value="1"/>
</dbReference>
<keyword evidence="8" id="KW-0539">Nucleus</keyword>
<feature type="compositionally biased region" description="Acidic residues" evidence="9">
    <location>
        <begin position="83"/>
        <end position="93"/>
    </location>
</feature>
<evidence type="ECO:0000256" key="9">
    <source>
        <dbReference type="SAM" id="MobiDB-lite"/>
    </source>
</evidence>
<protein>
    <recommendedName>
        <fullName evidence="3">H/ACA ribonucleoprotein complex non-core subunit NAF1</fullName>
    </recommendedName>
</protein>
<dbReference type="AlphaFoldDB" id="A0A5C2S0W8"/>
<dbReference type="GO" id="GO:0005634">
    <property type="term" value="C:nucleus"/>
    <property type="evidence" value="ECO:0007669"/>
    <property type="project" value="UniProtKB-SubCell"/>
</dbReference>
<feature type="compositionally biased region" description="Basic and acidic residues" evidence="9">
    <location>
        <begin position="397"/>
        <end position="406"/>
    </location>
</feature>
<dbReference type="GO" id="GO:0005732">
    <property type="term" value="C:sno(s)RNA-containing ribonucleoprotein complex"/>
    <property type="evidence" value="ECO:0007669"/>
    <property type="project" value="InterPro"/>
</dbReference>
<reference evidence="10" key="1">
    <citation type="journal article" date="2018" name="Genome Biol. Evol.">
        <title>Genomics and development of Lentinus tigrinus, a white-rot wood-decaying mushroom with dimorphic fruiting bodies.</title>
        <authorList>
            <person name="Wu B."/>
            <person name="Xu Z."/>
            <person name="Knudson A."/>
            <person name="Carlson A."/>
            <person name="Chen N."/>
            <person name="Kovaka S."/>
            <person name="LaButti K."/>
            <person name="Lipzen A."/>
            <person name="Pennachio C."/>
            <person name="Riley R."/>
            <person name="Schakwitz W."/>
            <person name="Umezawa K."/>
            <person name="Ohm R.A."/>
            <person name="Grigoriev I.V."/>
            <person name="Nagy L.G."/>
            <person name="Gibbons J."/>
            <person name="Hibbett D."/>
        </authorList>
    </citation>
    <scope>NUCLEOTIDE SEQUENCE [LARGE SCALE GENOMIC DNA]</scope>
    <source>
        <strain evidence="10">ALCF2SS1-6</strain>
    </source>
</reference>
<dbReference type="OrthoDB" id="21550at2759"/>
<proteinExistence type="inferred from homology"/>
<evidence type="ECO:0000256" key="7">
    <source>
        <dbReference type="ARBA" id="ARBA00022884"/>
    </source>
</evidence>
<evidence type="ECO:0000256" key="6">
    <source>
        <dbReference type="ARBA" id="ARBA00022553"/>
    </source>
</evidence>
<evidence type="ECO:0000256" key="1">
    <source>
        <dbReference type="ARBA" id="ARBA00004123"/>
    </source>
</evidence>
<dbReference type="Pfam" id="PF04410">
    <property type="entry name" value="Gar1"/>
    <property type="match status" value="1"/>
</dbReference>
<dbReference type="GO" id="GO:0001522">
    <property type="term" value="P:pseudouridine synthesis"/>
    <property type="evidence" value="ECO:0007669"/>
    <property type="project" value="InterPro"/>
</dbReference>